<dbReference type="Proteomes" id="UP001319045">
    <property type="component" value="Chromosome"/>
</dbReference>
<feature type="chain" id="PRO_5046608794" description="Exo-alpha-sialidase" evidence="1">
    <location>
        <begin position="24"/>
        <end position="466"/>
    </location>
</feature>
<keyword evidence="5" id="KW-1185">Reference proteome</keyword>
<proteinExistence type="predicted"/>
<dbReference type="InterPro" id="IPR058667">
    <property type="entry name" value="DUF6242_C"/>
</dbReference>
<protein>
    <recommendedName>
        <fullName evidence="6">Exo-alpha-sialidase</fullName>
    </recommendedName>
</protein>
<sequence length="466" mass="50811">MKRKLLSLAALLSAIFVFTSCLNSDNEVTTYYGDTAITSFSVGTLKYYKHTISSTGKDSVYQTTLSCSGYKFYIDQAKHEIYNPDSLPYGIDGRKVLCAVSSKNSGSIVIKSTASDTLAYYSSTDSLDFTTPRQFRVYNQEGTAYRAYTVHVNIHKEVADSFRWDATSAVNDDIANLSAMKGVALNSQIFLMGNNGGVVKLFTTSQNNVAGWSELTPNVALTTDAYKSLIVKDDYIYTYNNGSVIRSKDGKSWETVSNEPLTRLVGSTSTNLYALSASGVKSSADNGATWTLDGVDDALTLLPTDNVNMFSFASIVNDNTNNLVLVGNRDASYTADAYAMVWGKVEENANGSENQPWTNYNITEDNKYPAPRLTNLQTVKYGDAIMAFGGSGLGASTETAFSKFYMSYDKGITWQNDSLMSLPSGFKCAAASFSLVADNNSCVWLICGGSGQVWKGHINQVVWKEE</sequence>
<accession>A0ABM7NX63</accession>
<gene>
    <name evidence="4" type="ORF">prwr041_10070</name>
</gene>
<evidence type="ECO:0008006" key="6">
    <source>
        <dbReference type="Google" id="ProtNLM"/>
    </source>
</evidence>
<evidence type="ECO:0000313" key="5">
    <source>
        <dbReference type="Proteomes" id="UP001319045"/>
    </source>
</evidence>
<dbReference type="SUPFAM" id="SSF110296">
    <property type="entry name" value="Oligoxyloglucan reducing end-specific cellobiohydrolase"/>
    <property type="match status" value="1"/>
</dbReference>
<feature type="domain" description="DUF6242" evidence="2">
    <location>
        <begin position="40"/>
        <end position="152"/>
    </location>
</feature>
<dbReference type="PROSITE" id="PS51257">
    <property type="entry name" value="PROKAR_LIPOPROTEIN"/>
    <property type="match status" value="1"/>
</dbReference>
<feature type="domain" description="DUF6242" evidence="3">
    <location>
        <begin position="159"/>
        <end position="465"/>
    </location>
</feature>
<evidence type="ECO:0000313" key="4">
    <source>
        <dbReference type="EMBL" id="BCS85114.1"/>
    </source>
</evidence>
<evidence type="ECO:0000259" key="2">
    <source>
        <dbReference type="Pfam" id="PF19755"/>
    </source>
</evidence>
<dbReference type="RefSeq" id="WP_207155272.1">
    <property type="nucleotide sequence ID" value="NZ_AP024484.1"/>
</dbReference>
<name>A0ABM7NX63_9BACT</name>
<organism evidence="4 5">
    <name type="scientific">Prevotella herbatica</name>
    <dbReference type="NCBI Taxonomy" id="2801997"/>
    <lineage>
        <taxon>Bacteria</taxon>
        <taxon>Pseudomonadati</taxon>
        <taxon>Bacteroidota</taxon>
        <taxon>Bacteroidia</taxon>
        <taxon>Bacteroidales</taxon>
        <taxon>Prevotellaceae</taxon>
        <taxon>Prevotella</taxon>
    </lineage>
</organism>
<dbReference type="Pfam" id="PF25852">
    <property type="entry name" value="DUF6242_C"/>
    <property type="match status" value="1"/>
</dbReference>
<keyword evidence="1" id="KW-0732">Signal</keyword>
<dbReference type="EMBL" id="AP024484">
    <property type="protein sequence ID" value="BCS85114.1"/>
    <property type="molecule type" value="Genomic_DNA"/>
</dbReference>
<dbReference type="InterPro" id="IPR046209">
    <property type="entry name" value="DUF6242_N"/>
</dbReference>
<evidence type="ECO:0000256" key="1">
    <source>
        <dbReference type="SAM" id="SignalP"/>
    </source>
</evidence>
<dbReference type="Pfam" id="PF19755">
    <property type="entry name" value="DUF6242"/>
    <property type="match status" value="1"/>
</dbReference>
<reference evidence="4 5" key="1">
    <citation type="journal article" date="2022" name="Int. J. Syst. Evol. Microbiol.">
        <title>Prevotella herbatica sp. nov., a plant polysaccharide-decomposing anaerobic bacterium isolated from a methanogenic reactor.</title>
        <authorList>
            <person name="Uek A."/>
            <person name="Tonouchi A."/>
            <person name="Kaku N."/>
            <person name="Ueki K."/>
        </authorList>
    </citation>
    <scope>NUCLEOTIDE SEQUENCE [LARGE SCALE GENOMIC DNA]</scope>
    <source>
        <strain evidence="4 5">WR041</strain>
    </source>
</reference>
<evidence type="ECO:0000259" key="3">
    <source>
        <dbReference type="Pfam" id="PF25852"/>
    </source>
</evidence>
<feature type="signal peptide" evidence="1">
    <location>
        <begin position="1"/>
        <end position="23"/>
    </location>
</feature>